<dbReference type="KEGG" id="mco:MCJ_005630"/>
<dbReference type="InterPro" id="IPR001087">
    <property type="entry name" value="GDSL"/>
</dbReference>
<dbReference type="SUPFAM" id="SSF52266">
    <property type="entry name" value="SGNH hydrolase"/>
    <property type="match status" value="1"/>
</dbReference>
<dbReference type="EMBL" id="FM864216">
    <property type="protein sequence ID" value="CAT05262.1"/>
    <property type="molecule type" value="Genomic_DNA"/>
</dbReference>
<dbReference type="Pfam" id="PF00657">
    <property type="entry name" value="Lipase_GDSL"/>
    <property type="match status" value="1"/>
</dbReference>
<dbReference type="Gene3D" id="3.40.50.1110">
    <property type="entry name" value="SGNH hydrolase"/>
    <property type="match status" value="1"/>
</dbReference>
<dbReference type="Proteomes" id="UP000001491">
    <property type="component" value="Chromosome"/>
</dbReference>
<protein>
    <submittedName>
        <fullName evidence="2">Uncharacterized protein</fullName>
    </submittedName>
</protein>
<sequence>MAKKAFIFNNSLKSFTVSTIVGITSLTLAACSPELAKNPLQSTNHNLAKSKRKTTLLSKVKYLAIGDSVTAGFNFDYFLDLRGKLESGKISGLSYPAFFAHFLQQVNPNSLVSFDNLALSGTTIEDWLYLLDASNPKYASLDKSFFKFNTNLNQVTNSPFGQQISDTFGDFSATSYPKFIAKIKDANLLTLTLGANDFIQSLDFSLLSKTLGASQAEKQQLGKLFVKNIELSLIKIKDNLAQLVGKLLEINPNLHINLLGYNHLGSTTVKFLEHLLVNELALEDNFSSKTIDQLNQIIQETALNYGLNYVNVFNDELWLDAKNSFAKNEFDIHPSTKGYKKMAQDLLLKLALDQDNLGQKTFKDILPTWNSKYINKDLDSYSRDLNVATNEQLLAFLTNQQKNDFVAKNSKYEQENEKNLQPFAASNKDAILSFVDNGNFLLQRFVSILGQNKQINEILKQLITNFFKKENHGNTNFVEFLKTFVNSNFFSKSLSNIATYIKKVVDNQDWSEATISKLLSYIQENLLTEENLVEAYKEFIKSDVIQKNETEVRSILFASLFGQSAIQDLLIDNLFNLEDQDKSKLSVIFNFPSLRKFVNEVFTEFILNYQKYNDASTFGEIISIFLSREDNQRNVINFTQNFASEALRQPIFTSFLVEGINKRLELNLSTEDKKLASDFLFGISDTLVRSQTISQFIRSASISLANRLKTIKFDKQNIAAFSKIFITKFEESFKTFFSEKDHIFLVIQDLLDLNLDENQVNIIENLIQKGYPLLKTIDFNSIISGNQDLENYQPIFEAAKEFLTKEDYKNIDFLVKNILNDFFITHKNEYQASHNIDSFLFELLGYNVEKFKSLLYDFISTNGRNEQVLSAIGKIIASFFKNNNLSDRSITTTSKIIREILQDFATKWVAETNKSSTKAQEILKGNILATFIEKSAQALKEFVANNAQILKQEYQNYQQALKDNNSTAAQQAQQKWVTAKNELSFSAFQKAYKTNLLTLDNAYQFLKDFTTVFQTIDQKDKAEPNELKNVSIADLSLLLQDILKSPSIANKIISALNLDKLFKNPTTKEYIKQLYSKFINAPETKILLEGFLLYIFNSENQAKANSLLELFANFLKQHHNLVVDALTIFADKENAKDTIKSILKELLDSAGIKLDDQHFTSLFEIAKKLISKSADVAKKQQNGLFVNLDNQEEHQTNSKIRSLIEEKVQQTTDQIKVDNGRPLTITSLINVLSQFLSNSFDLKSVEVNKAIDGLVGNLIYDIAELYYKDKSTEGKTTEGKTTENDKIANLIIAILNSDFIKNKIKEDLKTTNLSEFSSEIVDLFSKLISSDNTKTFVNQIFVAISKQNKEFNSSALSILKKIKKDATFKKNLGDFIGNISTVELLSQTLSKILNRVLQLDSTGQQGDQAITKEEVSSVVKWIKEILLDNVKEGQNNKHSYEDKNSVISKLLDILAKFLDSSINKNDFNVSSLKNELLNEEFIVDFIKQLAATYNLIKEDDKTNITQFFAKLLGSKVISSLINNLDFSAINTEIGVDGADEHVKKFIANLIKQPGHARFLFDLLETISKKITDLKGEKTFPTLLKKLTESNGEGQKLKTSFKQYLWEIIQFGINDENLVKVIGPLIAKALNLQKDGQNYEKITNFLKELINLGPEGKIFSSLFDKLVDEFLKLNKIDNDSLTKLFKSLNFSSIFQDVTFLGVLNSLVSEKKQADVEIALTQKEQKQRRVARSLPETITPPSTISVETFSQFFDTIFSQSSKWNSNSKDSNEASPILKELNNIKYEGISFSDIFGSSQASGAQSSLEAISQLAAKLFKSKSGTITKDNYHQSEEGRNIYRLVFVALFYGYESKLKDSYLRSSGFYGGWLSSKTLSEQVRNAFHAAIKSDTNAEKFKSLINGLIGDPVKEQGWFRNTYYGSSDFKTTDMITMIYYNKDKLSSNYTYKTQAETDKLTTLKDLILELIRRGDHKWPENSKK</sequence>
<keyword evidence="1" id="KW-0175">Coiled coil</keyword>
<dbReference type="PROSITE" id="PS51257">
    <property type="entry name" value="PROKAR_LIPOPROTEIN"/>
    <property type="match status" value="1"/>
</dbReference>
<keyword evidence="3" id="KW-1185">Reference proteome</keyword>
<gene>
    <name evidence="2" type="ordered locus">MCJ_005630</name>
</gene>
<name>C5J6Z9_MESCH</name>
<dbReference type="CDD" id="cd00229">
    <property type="entry name" value="SGNH_hydrolase"/>
    <property type="match status" value="1"/>
</dbReference>
<evidence type="ECO:0000313" key="2">
    <source>
        <dbReference type="EMBL" id="CAT05262.1"/>
    </source>
</evidence>
<feature type="coiled-coil region" evidence="1">
    <location>
        <begin position="940"/>
        <end position="967"/>
    </location>
</feature>
<evidence type="ECO:0000313" key="3">
    <source>
        <dbReference type="Proteomes" id="UP000001491"/>
    </source>
</evidence>
<proteinExistence type="predicted"/>
<dbReference type="InterPro" id="IPR051532">
    <property type="entry name" value="Ester_Hydrolysis_Enzymes"/>
</dbReference>
<dbReference type="eggNOG" id="COG2755">
    <property type="taxonomic scope" value="Bacteria"/>
</dbReference>
<evidence type="ECO:0000256" key="1">
    <source>
        <dbReference type="SAM" id="Coils"/>
    </source>
</evidence>
<reference evidence="3" key="1">
    <citation type="journal article" date="2009" name="BMC Bioinformatics">
        <title>The Mycoplasma conjunctivae genome sequencing, annotation and analysis.</title>
        <authorList>
            <person name="Calderon-Copete S.P."/>
            <person name="Wigger G."/>
            <person name="Wunderlin C."/>
            <person name="Schmidheini T."/>
            <person name="Frey J."/>
            <person name="Quail M.A."/>
            <person name="Falquet L."/>
        </authorList>
    </citation>
    <scope>NUCLEOTIDE SEQUENCE [LARGE SCALE GENOMIC DNA]</scope>
    <source>
        <strain evidence="3">ATCC 25834 / NCTC 10147 / HRC/581</strain>
    </source>
</reference>
<organism evidence="2 3">
    <name type="scientific">Mesomycoplasma conjunctivae (strain ATCC 25834 / NCTC 10147 / HRC/581)</name>
    <name type="common">Mycoplasma conjunctivae</name>
    <dbReference type="NCBI Taxonomy" id="572263"/>
    <lineage>
        <taxon>Bacteria</taxon>
        <taxon>Bacillati</taxon>
        <taxon>Mycoplasmatota</taxon>
        <taxon>Mycoplasmoidales</taxon>
        <taxon>Metamycoplasmataceae</taxon>
        <taxon>Mesomycoplasma</taxon>
    </lineage>
</organism>
<dbReference type="PANTHER" id="PTHR30383">
    <property type="entry name" value="THIOESTERASE 1/PROTEASE 1/LYSOPHOSPHOLIPASE L1"/>
    <property type="match status" value="1"/>
</dbReference>
<accession>C5J6Z9</accession>
<dbReference type="HOGENOM" id="CLU_234978_0_0_14"/>
<dbReference type="InterPro" id="IPR036514">
    <property type="entry name" value="SGNH_hydro_sf"/>
</dbReference>